<dbReference type="SUPFAM" id="SSF51735">
    <property type="entry name" value="NAD(P)-binding Rossmann-fold domains"/>
    <property type="match status" value="1"/>
</dbReference>
<dbReference type="InterPro" id="IPR002347">
    <property type="entry name" value="SDR_fam"/>
</dbReference>
<evidence type="ECO:0000256" key="2">
    <source>
        <dbReference type="ARBA" id="ARBA00022857"/>
    </source>
</evidence>
<evidence type="ECO:0000256" key="3">
    <source>
        <dbReference type="RuleBase" id="RU000363"/>
    </source>
</evidence>
<dbReference type="GO" id="GO:0048038">
    <property type="term" value="F:quinone binding"/>
    <property type="evidence" value="ECO:0007669"/>
    <property type="project" value="TreeGrafter"/>
</dbReference>
<dbReference type="RefSeq" id="XP_025472683.1">
    <property type="nucleotide sequence ID" value="XM_025615368.1"/>
</dbReference>
<dbReference type="InterPro" id="IPR020904">
    <property type="entry name" value="Sc_DH/Rdtase_CS"/>
</dbReference>
<dbReference type="PROSITE" id="PS00061">
    <property type="entry name" value="ADH_SHORT"/>
    <property type="match status" value="1"/>
</dbReference>
<sequence length="274" mass="28538">MSHSLTAIVTGAAGGIGQSIARRLVKKGYRIAINDIPIATPKLEEFAHELNTNTVENPGAKAITIPGDVTSKTEVATMISKTVSTLGPLHLMIANAGKAPVKPLLSVTDEDIADVFSCNFTGVFNCYTEAARQMIDQGDPNTVFGRQTYKIVGASSIAGIQAFAALGLYSASKFAVRGLTQTLAKELASHHITVNAYAPGIIGTSMWTELDKALGKLEGRAPGESLKQYSKGIALGRTGVPDDVGGLVGGFLASEDSDYLTGQTIVVDGGVVLT</sequence>
<dbReference type="InterPro" id="IPR036291">
    <property type="entry name" value="NAD(P)-bd_dom_sf"/>
</dbReference>
<dbReference type="FunFam" id="3.40.50.720:FF:000084">
    <property type="entry name" value="Short-chain dehydrogenase reductase"/>
    <property type="match status" value="1"/>
</dbReference>
<dbReference type="PRINTS" id="PR00081">
    <property type="entry name" value="GDHRDH"/>
</dbReference>
<dbReference type="AlphaFoldDB" id="A0A317XDU7"/>
<comment type="caution">
    <text evidence="4">The sequence shown here is derived from an EMBL/GenBank/DDBJ whole genome shotgun (WGS) entry which is preliminary data.</text>
</comment>
<dbReference type="GeneID" id="37117511"/>
<dbReference type="GO" id="GO:0016616">
    <property type="term" value="F:oxidoreductase activity, acting on the CH-OH group of donors, NAD or NADP as acceptor"/>
    <property type="evidence" value="ECO:0007669"/>
    <property type="project" value="TreeGrafter"/>
</dbReference>
<dbReference type="GO" id="GO:0044550">
    <property type="term" value="P:secondary metabolite biosynthetic process"/>
    <property type="evidence" value="ECO:0007669"/>
    <property type="project" value="UniProtKB-ARBA"/>
</dbReference>
<organism evidence="4 5">
    <name type="scientific">Aspergillus sclerotioniger CBS 115572</name>
    <dbReference type="NCBI Taxonomy" id="1450535"/>
    <lineage>
        <taxon>Eukaryota</taxon>
        <taxon>Fungi</taxon>
        <taxon>Dikarya</taxon>
        <taxon>Ascomycota</taxon>
        <taxon>Pezizomycotina</taxon>
        <taxon>Eurotiomycetes</taxon>
        <taxon>Eurotiomycetidae</taxon>
        <taxon>Eurotiales</taxon>
        <taxon>Aspergillaceae</taxon>
        <taxon>Aspergillus</taxon>
        <taxon>Aspergillus subgen. Circumdati</taxon>
    </lineage>
</organism>
<evidence type="ECO:0000313" key="5">
    <source>
        <dbReference type="Proteomes" id="UP000246702"/>
    </source>
</evidence>
<evidence type="ECO:0000313" key="4">
    <source>
        <dbReference type="EMBL" id="PWY95922.1"/>
    </source>
</evidence>
<dbReference type="OrthoDB" id="498125at2759"/>
<comment type="similarity">
    <text evidence="1 3">Belongs to the short-chain dehydrogenases/reductases (SDR) family.</text>
</comment>
<protein>
    <submittedName>
        <fullName evidence="4">Short-chain dehydrogenase</fullName>
    </submittedName>
</protein>
<dbReference type="EMBL" id="MSFK01000002">
    <property type="protein sequence ID" value="PWY95922.1"/>
    <property type="molecule type" value="Genomic_DNA"/>
</dbReference>
<dbReference type="PANTHER" id="PTHR42760:SF121">
    <property type="entry name" value="3-OXOACYL-(ACYL-CARRIER-PROTEIN) REDUCTASE"/>
    <property type="match status" value="1"/>
</dbReference>
<gene>
    <name evidence="4" type="ORF">BO94DRAFT_581078</name>
</gene>
<reference evidence="4 5" key="1">
    <citation type="submission" date="2016-12" db="EMBL/GenBank/DDBJ databases">
        <title>The genomes of Aspergillus section Nigri reveals drivers in fungal speciation.</title>
        <authorList>
            <consortium name="DOE Joint Genome Institute"/>
            <person name="Vesth T.C."/>
            <person name="Nybo J."/>
            <person name="Theobald S."/>
            <person name="Brandl J."/>
            <person name="Frisvad J.C."/>
            <person name="Nielsen K.F."/>
            <person name="Lyhne E.K."/>
            <person name="Kogle M.E."/>
            <person name="Kuo A."/>
            <person name="Riley R."/>
            <person name="Clum A."/>
            <person name="Nolan M."/>
            <person name="Lipzen A."/>
            <person name="Salamov A."/>
            <person name="Henrissat B."/>
            <person name="Wiebenga A."/>
            <person name="De Vries R.P."/>
            <person name="Grigoriev I.V."/>
            <person name="Mortensen U.H."/>
            <person name="Andersen M.R."/>
            <person name="Baker S.E."/>
        </authorList>
    </citation>
    <scope>NUCLEOTIDE SEQUENCE [LARGE SCALE GENOMIC DNA]</scope>
    <source>
        <strain evidence="4 5">CBS 115572</strain>
    </source>
</reference>
<name>A0A317XDU7_9EURO</name>
<keyword evidence="2" id="KW-0521">NADP</keyword>
<keyword evidence="5" id="KW-1185">Reference proteome</keyword>
<dbReference type="PRINTS" id="PR00080">
    <property type="entry name" value="SDRFAMILY"/>
</dbReference>
<dbReference type="Proteomes" id="UP000246702">
    <property type="component" value="Unassembled WGS sequence"/>
</dbReference>
<proteinExistence type="inferred from homology"/>
<dbReference type="GO" id="GO:0006633">
    <property type="term" value="P:fatty acid biosynthetic process"/>
    <property type="evidence" value="ECO:0007669"/>
    <property type="project" value="TreeGrafter"/>
</dbReference>
<dbReference type="Pfam" id="PF00106">
    <property type="entry name" value="adh_short"/>
    <property type="match status" value="1"/>
</dbReference>
<dbReference type="PANTHER" id="PTHR42760">
    <property type="entry name" value="SHORT-CHAIN DEHYDROGENASES/REDUCTASES FAMILY MEMBER"/>
    <property type="match status" value="1"/>
</dbReference>
<dbReference type="Gene3D" id="3.40.50.720">
    <property type="entry name" value="NAD(P)-binding Rossmann-like Domain"/>
    <property type="match status" value="1"/>
</dbReference>
<accession>A0A317XDU7</accession>
<dbReference type="STRING" id="1450535.A0A317XDU7"/>
<evidence type="ECO:0000256" key="1">
    <source>
        <dbReference type="ARBA" id="ARBA00006484"/>
    </source>
</evidence>